<evidence type="ECO:0000313" key="1">
    <source>
        <dbReference type="EMBL" id="KAI5678377.1"/>
    </source>
</evidence>
<comment type="caution">
    <text evidence="1">The sequence shown here is derived from an EMBL/GenBank/DDBJ whole genome shotgun (WGS) entry which is preliminary data.</text>
</comment>
<proteinExistence type="predicted"/>
<accession>A0ACC0C0H7</accession>
<sequence>MFLKTYFFFFFVQDVSEQIQQNSSFIHCFASAVSSCRRAADCWLATGAAAAVLYVSVRHRRRQHAAHAHRTRESTTPTELAELCRCLLLAPPPPPSSESDKEEEEKRVSVLLSRIKRNLKYGLSFMVEKEMSDSVISQKALIEINKLYHIPFRSSREEGEGTHLTQTQQKTKKGWPANKTNSSNALPKYAAHSCLKPQLSQANNQAQKLRAMEEIGAHHRMQLCGIADLLRIAAGSQRRSILPQTTTPGAQTSILTLYRHRTHPEKGRPLSVATNIHPLPERTPLTIDVETTTKPKEKENSQGTHIYKTTNHKQELQKRKNINLKSSPEIKAPNERKLLQSTKSPLLVPRYASVMHLYLTTRAVLLWRWESSPVSDRELYYLLLLLVFLPKRILKFLEIYSIFS</sequence>
<reference evidence="2" key="1">
    <citation type="journal article" date="2023" name="Nat. Plants">
        <title>Single-cell RNA sequencing provides a high-resolution roadmap for understanding the multicellular compartmentation of specialized metabolism.</title>
        <authorList>
            <person name="Sun S."/>
            <person name="Shen X."/>
            <person name="Li Y."/>
            <person name="Li Y."/>
            <person name="Wang S."/>
            <person name="Li R."/>
            <person name="Zhang H."/>
            <person name="Shen G."/>
            <person name="Guo B."/>
            <person name="Wei J."/>
            <person name="Xu J."/>
            <person name="St-Pierre B."/>
            <person name="Chen S."/>
            <person name="Sun C."/>
        </authorList>
    </citation>
    <scope>NUCLEOTIDE SEQUENCE [LARGE SCALE GENOMIC DNA]</scope>
</reference>
<protein>
    <submittedName>
        <fullName evidence="1">Uncharacterized protein</fullName>
    </submittedName>
</protein>
<keyword evidence="2" id="KW-1185">Reference proteome</keyword>
<name>A0ACC0C0H7_CATRO</name>
<organism evidence="1 2">
    <name type="scientific">Catharanthus roseus</name>
    <name type="common">Madagascar periwinkle</name>
    <name type="synonym">Vinca rosea</name>
    <dbReference type="NCBI Taxonomy" id="4058"/>
    <lineage>
        <taxon>Eukaryota</taxon>
        <taxon>Viridiplantae</taxon>
        <taxon>Streptophyta</taxon>
        <taxon>Embryophyta</taxon>
        <taxon>Tracheophyta</taxon>
        <taxon>Spermatophyta</taxon>
        <taxon>Magnoliopsida</taxon>
        <taxon>eudicotyledons</taxon>
        <taxon>Gunneridae</taxon>
        <taxon>Pentapetalae</taxon>
        <taxon>asterids</taxon>
        <taxon>lamiids</taxon>
        <taxon>Gentianales</taxon>
        <taxon>Apocynaceae</taxon>
        <taxon>Rauvolfioideae</taxon>
        <taxon>Vinceae</taxon>
        <taxon>Catharanthinae</taxon>
        <taxon>Catharanthus</taxon>
    </lineage>
</organism>
<dbReference type="Proteomes" id="UP001060085">
    <property type="component" value="Linkage Group LG02"/>
</dbReference>
<dbReference type="EMBL" id="CM044702">
    <property type="protein sequence ID" value="KAI5678377.1"/>
    <property type="molecule type" value="Genomic_DNA"/>
</dbReference>
<evidence type="ECO:0000313" key="2">
    <source>
        <dbReference type="Proteomes" id="UP001060085"/>
    </source>
</evidence>
<gene>
    <name evidence="1" type="ORF">M9H77_09327</name>
</gene>